<name>A0A9P8AQ70_9AGAR</name>
<dbReference type="RefSeq" id="XP_043037026.1">
    <property type="nucleotide sequence ID" value="XM_043177546.1"/>
</dbReference>
<organism evidence="1 2">
    <name type="scientific">Guyanagaster necrorhizus</name>
    <dbReference type="NCBI Taxonomy" id="856835"/>
    <lineage>
        <taxon>Eukaryota</taxon>
        <taxon>Fungi</taxon>
        <taxon>Dikarya</taxon>
        <taxon>Basidiomycota</taxon>
        <taxon>Agaricomycotina</taxon>
        <taxon>Agaricomycetes</taxon>
        <taxon>Agaricomycetidae</taxon>
        <taxon>Agaricales</taxon>
        <taxon>Marasmiineae</taxon>
        <taxon>Physalacriaceae</taxon>
        <taxon>Guyanagaster</taxon>
    </lineage>
</organism>
<dbReference type="OrthoDB" id="2885537at2759"/>
<keyword evidence="2" id="KW-1185">Reference proteome</keyword>
<evidence type="ECO:0000313" key="1">
    <source>
        <dbReference type="EMBL" id="KAG7443526.1"/>
    </source>
</evidence>
<evidence type="ECO:0000313" key="2">
    <source>
        <dbReference type="Proteomes" id="UP000812287"/>
    </source>
</evidence>
<proteinExistence type="predicted"/>
<protein>
    <submittedName>
        <fullName evidence="1">Uncharacterized protein</fullName>
    </submittedName>
</protein>
<comment type="caution">
    <text evidence="1">The sequence shown here is derived from an EMBL/GenBank/DDBJ whole genome shotgun (WGS) entry which is preliminary data.</text>
</comment>
<sequence length="200" mass="23220">MDLACEPIAVCQCGQFWCTQLCLDVCFGIHFTEFRDLEHRFLDIFPRIDKEIIYQDPGNSSTRSLIFHARHSAPEEVDLTFIFRYGTYGEIPDHIPQLNDFIRPDELACRRVGAWGDDPSVELWYRKNQMQLHIQDPNFVNCTIADLIGSFEPQKLWFGPVVALILMTDVDRKAYVDVQQHHIDTFGRFLRSCSSPCFVV</sequence>
<gene>
    <name evidence="1" type="ORF">BT62DRAFT_1009351</name>
</gene>
<dbReference type="Proteomes" id="UP000812287">
    <property type="component" value="Unassembled WGS sequence"/>
</dbReference>
<dbReference type="EMBL" id="MU250545">
    <property type="protein sequence ID" value="KAG7443526.1"/>
    <property type="molecule type" value="Genomic_DNA"/>
</dbReference>
<reference evidence="1" key="1">
    <citation type="submission" date="2020-11" db="EMBL/GenBank/DDBJ databases">
        <title>Adaptations for nitrogen fixation in a non-lichenized fungal sporocarp promotes dispersal by wood-feeding termites.</title>
        <authorList>
            <consortium name="DOE Joint Genome Institute"/>
            <person name="Koch R.A."/>
            <person name="Yoon G."/>
            <person name="Arayal U."/>
            <person name="Lail K."/>
            <person name="Amirebrahimi M."/>
            <person name="Labutti K."/>
            <person name="Lipzen A."/>
            <person name="Riley R."/>
            <person name="Barry K."/>
            <person name="Henrissat B."/>
            <person name="Grigoriev I.V."/>
            <person name="Herr J.R."/>
            <person name="Aime M.C."/>
        </authorList>
    </citation>
    <scope>NUCLEOTIDE SEQUENCE</scope>
    <source>
        <strain evidence="1">MCA 3950</strain>
    </source>
</reference>
<dbReference type="GeneID" id="66099833"/>
<accession>A0A9P8AQ70</accession>
<dbReference type="AlphaFoldDB" id="A0A9P8AQ70"/>